<dbReference type="RefSeq" id="WP_220781995.1">
    <property type="nucleotide sequence ID" value="NZ_BPEY01000059.1"/>
</dbReference>
<evidence type="ECO:0000256" key="3">
    <source>
        <dbReference type="ARBA" id="ARBA00022505"/>
    </source>
</evidence>
<comment type="caution">
    <text evidence="9">The sequence shown here is derived from an EMBL/GenBank/DDBJ whole genome shotgun (WGS) entry which is preliminary data.</text>
</comment>
<dbReference type="InterPro" id="IPR006656">
    <property type="entry name" value="Mopterin_OxRdtase"/>
</dbReference>
<dbReference type="Gene3D" id="1.10.10.1100">
    <property type="entry name" value="BFD-like [2Fe-2S]-binding domain"/>
    <property type="match status" value="1"/>
</dbReference>
<dbReference type="InterPro" id="IPR041854">
    <property type="entry name" value="BFD-like_2Fe2S-bd_dom_sf"/>
</dbReference>
<keyword evidence="4" id="KW-0479">Metal-binding</keyword>
<dbReference type="InterPro" id="IPR006963">
    <property type="entry name" value="Mopterin_OxRdtase_4Fe-4S_dom"/>
</dbReference>
<dbReference type="SUPFAM" id="SSF50692">
    <property type="entry name" value="ADC-like"/>
    <property type="match status" value="1"/>
</dbReference>
<dbReference type="Pfam" id="PF01568">
    <property type="entry name" value="Molydop_binding"/>
    <property type="match status" value="1"/>
</dbReference>
<reference evidence="9" key="1">
    <citation type="submission" date="2021-05" db="EMBL/GenBank/DDBJ databases">
        <title>Molecular characterization for Shewanella algae harboring chromosomal blaOXA-55-like strains isolated from clinical and environment sample.</title>
        <authorList>
            <person name="Ohama Y."/>
            <person name="Aoki K."/>
            <person name="Harada S."/>
            <person name="Moriya K."/>
            <person name="Ishii Y."/>
            <person name="Tateda K."/>
        </authorList>
    </citation>
    <scope>NUCLEOTIDE SEQUENCE</scope>
    <source>
        <strain evidence="9">JCM 11563</strain>
    </source>
</reference>
<dbReference type="Gene3D" id="3.40.50.740">
    <property type="match status" value="1"/>
</dbReference>
<protein>
    <submittedName>
        <fullName evidence="9">Nitrate reductase</fullName>
    </submittedName>
</protein>
<dbReference type="PANTHER" id="PTHR43105">
    <property type="entry name" value="RESPIRATORY NITRATE REDUCTASE"/>
    <property type="match status" value="1"/>
</dbReference>
<evidence type="ECO:0000256" key="1">
    <source>
        <dbReference type="ARBA" id="ARBA00001942"/>
    </source>
</evidence>
<proteinExistence type="predicted"/>
<evidence type="ECO:0000256" key="5">
    <source>
        <dbReference type="ARBA" id="ARBA00023002"/>
    </source>
</evidence>
<dbReference type="InterPro" id="IPR027467">
    <property type="entry name" value="MopterinOxRdtase_cofactor_BS"/>
</dbReference>
<feature type="domain" description="4Fe-4S Mo/W bis-MGD-type" evidence="8">
    <location>
        <begin position="1"/>
        <end position="86"/>
    </location>
</feature>
<evidence type="ECO:0000256" key="4">
    <source>
        <dbReference type="ARBA" id="ARBA00022723"/>
    </source>
</evidence>
<dbReference type="PROSITE" id="PS00551">
    <property type="entry name" value="MOLYBDOPTERIN_PROK_1"/>
    <property type="match status" value="1"/>
</dbReference>
<evidence type="ECO:0000256" key="2">
    <source>
        <dbReference type="ARBA" id="ARBA00022485"/>
    </source>
</evidence>
<dbReference type="PANTHER" id="PTHR43105:SF9">
    <property type="entry name" value="NADPH-FE(3+) OXIDOREDUCTASE SUBUNIT ALPHA"/>
    <property type="match status" value="1"/>
</dbReference>
<sequence>MPSCRTTCAYCGVGCGIEIHRGTSDEIMQKDLIAQADKLIRKASAPQANESNHKHIELCGDVTHPANIGELCTKGMSLLEGVKVPNKLLYPRLNQRLSSRDHGKANTETVQVNASKTIGWDEAIDKVASKFNSIIAENGSNSVAFYLSGQLLTEDYYVANKLAKGFLGCANIDTNSRLCMSSAVTAHTRAFGEDVVPGCYQDFELADVVVLVGANTAWTHPVLFKRILAAREQKGTKLVVVDPRKTATASYADLHLQLLPGSDLALFNGLLSAISHSKRQNLDYIQSNTRGFSEAIHAVKSCRSLEKVAVKTGLSVEDISCFYQLYTATEPLVSVTNKVVTASGQGVNQSLTGTDTSNAIINCHLAMGDIGQPGCGPFSLTGQPNAMGGREVGGMATQLAAHMGFTLQERSLLSEFWQTESVVKSKGLTATEIFSQMASGEIKAIWIMGTNPLVSMPDTALVKRGLKRCEFVVMSDITADTDTAKYADLLLPAQGWSEKSGTVTNSERTISRQRRFVTPQGESKADWWAICEVAKALGFKQGFNFSNSHQIFTEHAMLTDKVVSHFPNQQYTLAGLSNISEQEYDELEPIQWPIAKRCEQFNSLQTKALVKDKAEDLPNNLLEQKTLQSSQYLSQERLYQDGRFSTTNGLANFIATPLLAQEVDKKSAPNGIWLNSGRARDQWHTMTRTGHIASLSASDYQPTVLLNPFTLEQLQIASGDLVKLTGLNSNENMLARSVADEAILPGSAFSSMHWSTQFSNSAGVNQLLESHVDPWSLQPGFKHQRVQIEAYPVAVQGIIWGASVVDFRQLIWCVKQTINDGVCHHFAAAKAELVSKAFSDVVGFSNFPAQTLEWQFLGYTITCLLKQGSVIGLCIGDSREVKVDVNAVQTLLNQRIDNNWLNKLYRLIRAGGSPLICACNGVTQVAISANMLETIQSLGREQVGVTQLVNDAKQALGCSAACGSCLNQVTDLARAALTSAELATQEVA</sequence>
<gene>
    <name evidence="9" type="primary">nasA</name>
    <name evidence="9" type="ORF">TUM4438_30190</name>
</gene>
<keyword evidence="10" id="KW-1185">Reference proteome</keyword>
<dbReference type="Gene3D" id="2.40.40.20">
    <property type="match status" value="1"/>
</dbReference>
<evidence type="ECO:0000259" key="8">
    <source>
        <dbReference type="PROSITE" id="PS51669"/>
    </source>
</evidence>
<evidence type="ECO:0000256" key="7">
    <source>
        <dbReference type="ARBA" id="ARBA00023014"/>
    </source>
</evidence>
<keyword evidence="5" id="KW-0560">Oxidoreductase</keyword>
<evidence type="ECO:0000313" key="10">
    <source>
        <dbReference type="Proteomes" id="UP000887104"/>
    </source>
</evidence>
<dbReference type="Proteomes" id="UP000887104">
    <property type="component" value="Unassembled WGS sequence"/>
</dbReference>
<dbReference type="InterPro" id="IPR009010">
    <property type="entry name" value="Asp_de-COase-like_dom_sf"/>
</dbReference>
<dbReference type="InterPro" id="IPR050123">
    <property type="entry name" value="Prok_molybdopt-oxidoreductase"/>
</dbReference>
<evidence type="ECO:0000256" key="6">
    <source>
        <dbReference type="ARBA" id="ARBA00023004"/>
    </source>
</evidence>
<dbReference type="Gene3D" id="3.40.228.10">
    <property type="entry name" value="Dimethylsulfoxide Reductase, domain 2"/>
    <property type="match status" value="1"/>
</dbReference>
<dbReference type="EMBL" id="BPEY01000059">
    <property type="protein sequence ID" value="GIU48545.1"/>
    <property type="molecule type" value="Genomic_DNA"/>
</dbReference>
<keyword evidence="3" id="KW-0500">Molybdenum</keyword>
<dbReference type="CDD" id="cd02754">
    <property type="entry name" value="MopB_Nitrate-R-NapA-like"/>
    <property type="match status" value="1"/>
</dbReference>
<dbReference type="PROSITE" id="PS51669">
    <property type="entry name" value="4FE4S_MOW_BIS_MGD"/>
    <property type="match status" value="1"/>
</dbReference>
<keyword evidence="2" id="KW-0004">4Fe-4S</keyword>
<dbReference type="InterPro" id="IPR006657">
    <property type="entry name" value="MoPterin_dinucl-bd_dom"/>
</dbReference>
<organism evidence="9 10">
    <name type="scientific">Shewanella sairae</name>
    <dbReference type="NCBI Taxonomy" id="190310"/>
    <lineage>
        <taxon>Bacteria</taxon>
        <taxon>Pseudomonadati</taxon>
        <taxon>Pseudomonadota</taxon>
        <taxon>Gammaproteobacteria</taxon>
        <taxon>Alteromonadales</taxon>
        <taxon>Shewanellaceae</taxon>
        <taxon>Shewanella</taxon>
    </lineage>
</organism>
<dbReference type="Gene3D" id="2.20.25.90">
    <property type="entry name" value="ADC-like domains"/>
    <property type="match status" value="1"/>
</dbReference>
<keyword evidence="7" id="KW-0411">Iron-sulfur</keyword>
<keyword evidence="6" id="KW-0408">Iron</keyword>
<name>A0ABQ4PKR1_9GAMM</name>
<evidence type="ECO:0000313" key="9">
    <source>
        <dbReference type="EMBL" id="GIU48545.1"/>
    </source>
</evidence>
<dbReference type="Pfam" id="PF04879">
    <property type="entry name" value="Molybdop_Fe4S4"/>
    <property type="match status" value="1"/>
</dbReference>
<comment type="cofactor">
    <cofactor evidence="1">
        <name>Mo-bis(molybdopterin guanine dinucleotide)</name>
        <dbReference type="ChEBI" id="CHEBI:60539"/>
    </cofactor>
</comment>
<accession>A0ABQ4PKR1</accession>
<dbReference type="SUPFAM" id="SSF53706">
    <property type="entry name" value="Formate dehydrogenase/DMSO reductase, domains 1-3"/>
    <property type="match status" value="1"/>
</dbReference>
<dbReference type="Pfam" id="PF00384">
    <property type="entry name" value="Molybdopterin"/>
    <property type="match status" value="1"/>
</dbReference>